<dbReference type="SMART" id="SM00342">
    <property type="entry name" value="HTH_ARAC"/>
    <property type="match status" value="1"/>
</dbReference>
<dbReference type="AlphaFoldDB" id="A0AAV3MAQ0"/>
<evidence type="ECO:0000256" key="2">
    <source>
        <dbReference type="ARBA" id="ARBA00023125"/>
    </source>
</evidence>
<organism evidence="5 6">
    <name type="scientific">Providencia alcalifaciens 205/92</name>
    <dbReference type="NCBI Taxonomy" id="1256988"/>
    <lineage>
        <taxon>Bacteria</taxon>
        <taxon>Pseudomonadati</taxon>
        <taxon>Pseudomonadota</taxon>
        <taxon>Gammaproteobacteria</taxon>
        <taxon>Enterobacterales</taxon>
        <taxon>Morganellaceae</taxon>
        <taxon>Providencia</taxon>
    </lineage>
</organism>
<dbReference type="Pfam" id="PF12833">
    <property type="entry name" value="HTH_18"/>
    <property type="match status" value="1"/>
</dbReference>
<dbReference type="EMBL" id="JALD01000005">
    <property type="protein sequence ID" value="EUD12696.1"/>
    <property type="molecule type" value="Genomic_DNA"/>
</dbReference>
<dbReference type="GO" id="GO:0005829">
    <property type="term" value="C:cytosol"/>
    <property type="evidence" value="ECO:0007669"/>
    <property type="project" value="TreeGrafter"/>
</dbReference>
<evidence type="ECO:0000313" key="6">
    <source>
        <dbReference type="Proteomes" id="UP000022311"/>
    </source>
</evidence>
<evidence type="ECO:0000256" key="3">
    <source>
        <dbReference type="ARBA" id="ARBA00023163"/>
    </source>
</evidence>
<dbReference type="GO" id="GO:0000976">
    <property type="term" value="F:transcription cis-regulatory region binding"/>
    <property type="evidence" value="ECO:0007669"/>
    <property type="project" value="TreeGrafter"/>
</dbReference>
<dbReference type="PANTHER" id="PTHR47894:SF4">
    <property type="entry name" value="HTH-TYPE TRANSCRIPTIONAL REGULATOR GADX"/>
    <property type="match status" value="1"/>
</dbReference>
<comment type="caution">
    <text evidence="5">The sequence shown here is derived from an EMBL/GenBank/DDBJ whole genome shotgun (WGS) entry which is preliminary data.</text>
</comment>
<proteinExistence type="predicted"/>
<evidence type="ECO:0000259" key="4">
    <source>
        <dbReference type="PROSITE" id="PS01124"/>
    </source>
</evidence>
<gene>
    <name evidence="5" type="ORF">HMPREF1563_2379</name>
</gene>
<dbReference type="PROSITE" id="PS01124">
    <property type="entry name" value="HTH_ARAC_FAMILY_2"/>
    <property type="match status" value="1"/>
</dbReference>
<dbReference type="InterPro" id="IPR018060">
    <property type="entry name" value="HTH_AraC"/>
</dbReference>
<accession>A0AAV3MAQ0</accession>
<evidence type="ECO:0000313" key="5">
    <source>
        <dbReference type="EMBL" id="EUD12696.1"/>
    </source>
</evidence>
<dbReference type="GO" id="GO:0003700">
    <property type="term" value="F:DNA-binding transcription factor activity"/>
    <property type="evidence" value="ECO:0007669"/>
    <property type="project" value="InterPro"/>
</dbReference>
<name>A0AAV3MAQ0_9GAMM</name>
<reference evidence="5 6" key="1">
    <citation type="submission" date="2014-01" db="EMBL/GenBank/DDBJ databases">
        <authorList>
            <person name="Durkin A.S."/>
            <person name="McCorrison J."/>
            <person name="Torralba M."/>
            <person name="Gillis M."/>
            <person name="Haft D.H."/>
            <person name="Methe B."/>
            <person name="Sutton G."/>
            <person name="Nelson K.E."/>
        </authorList>
    </citation>
    <scope>NUCLEOTIDE SEQUENCE [LARGE SCALE GENOMIC DNA]</scope>
    <source>
        <strain evidence="5 6">205/92</strain>
    </source>
</reference>
<dbReference type="RefSeq" id="WP_036959847.1">
    <property type="nucleotide sequence ID" value="NZ_JALD01000005.1"/>
</dbReference>
<dbReference type="SUPFAM" id="SSF46689">
    <property type="entry name" value="Homeodomain-like"/>
    <property type="match status" value="1"/>
</dbReference>
<dbReference type="Gene3D" id="1.10.10.60">
    <property type="entry name" value="Homeodomain-like"/>
    <property type="match status" value="1"/>
</dbReference>
<feature type="domain" description="HTH araC/xylS-type" evidence="4">
    <location>
        <begin position="183"/>
        <end position="271"/>
    </location>
</feature>
<keyword evidence="2 5" id="KW-0238">DNA-binding</keyword>
<keyword evidence="3" id="KW-0804">Transcription</keyword>
<protein>
    <submittedName>
        <fullName evidence="5">DNA-binding helix-turn-helix protein</fullName>
    </submittedName>
</protein>
<dbReference type="Proteomes" id="UP000022311">
    <property type="component" value="Unassembled WGS sequence"/>
</dbReference>
<dbReference type="InterPro" id="IPR009057">
    <property type="entry name" value="Homeodomain-like_sf"/>
</dbReference>
<evidence type="ECO:0000256" key="1">
    <source>
        <dbReference type="ARBA" id="ARBA00023015"/>
    </source>
</evidence>
<keyword evidence="1" id="KW-0805">Transcription regulation</keyword>
<sequence>MSIVFCEETLINYIKKTPSEIKNHFYLSNAILLKVKQGGICLRIENGEWCNLSTNNICFLPKGKVIEFIKKAASEKIALDIMPVSAEMLNYFYKQNSALFIEKKKTHYHSQVCTTDISNTPILGEVFYSAIQEIRHLEMNTDTKIKNVDNKMAIHLNFVLSFFLLENTFYPTLQTSMNVLTKDKVYDYIYHNSGKQNCTLELIAKQLHMSTSTLKRRLASEDTNFSTISLTSRMNKAMMLSKVDNMPMPRIAQEVGYDDIPHFIQAFKNFYQQSQPLNVTIS</sequence>
<dbReference type="PANTHER" id="PTHR47894">
    <property type="entry name" value="HTH-TYPE TRANSCRIPTIONAL REGULATOR GADX"/>
    <property type="match status" value="1"/>
</dbReference>